<feature type="domain" description="Methyltransferase" evidence="3">
    <location>
        <begin position="99"/>
        <end position="182"/>
    </location>
</feature>
<evidence type="ECO:0000313" key="5">
    <source>
        <dbReference type="EMBL" id="KHL00351.1"/>
    </source>
</evidence>
<evidence type="ECO:0000259" key="4">
    <source>
        <dbReference type="Pfam" id="PF21302"/>
    </source>
</evidence>
<protein>
    <submittedName>
        <fullName evidence="5">Uncharacterized protein</fullName>
    </submittedName>
</protein>
<evidence type="ECO:0000259" key="3">
    <source>
        <dbReference type="Pfam" id="PF13649"/>
    </source>
</evidence>
<feature type="binding site" evidence="2">
    <location>
        <begin position="106"/>
        <end position="107"/>
    </location>
    <ligand>
        <name>S-adenosyl-L-methionine</name>
        <dbReference type="ChEBI" id="CHEBI:59789"/>
    </ligand>
</feature>
<comment type="caution">
    <text evidence="5">The sequence shown here is derived from an EMBL/GenBank/DDBJ whole genome shotgun (WGS) entry which is preliminary data.</text>
</comment>
<reference evidence="5 6" key="1">
    <citation type="submission" date="2014-09" db="EMBL/GenBank/DDBJ databases">
        <title>Genome sequence of Sinomonas sp. MUSC 117.</title>
        <authorList>
            <person name="Lee L.-H."/>
        </authorList>
    </citation>
    <scope>NUCLEOTIDE SEQUENCE [LARGE SCALE GENOMIC DNA]</scope>
    <source>
        <strain evidence="5 6">MUSC 117</strain>
    </source>
</reference>
<keyword evidence="1" id="KW-0862">Zinc</keyword>
<dbReference type="STRING" id="1338436.LK10_20545"/>
<dbReference type="InterPro" id="IPR016718">
    <property type="entry name" value="rRNA_m1G-MeTrfase_A_prd"/>
</dbReference>
<sequence>MPLAAQELLRCPVCAGAWLASAPTDRSLVCTSGHRFDAARQGYVNFLTGRGTRFRPDTAEMVAARERFLAAGYYAPIAEALADAAAPALTDDDERAGAVLDAGAGTGYYLAVLLSRVPGSHAVALDLSRHALGRAAKLPGTAAVVWDLWRPLPLPDGVVDAVIDVFAPRNFPEFARVLRRGGLACVVTPEPDHLAALRSILPMLDVPAGKVDDVERAAAAHFDRVEVRGVRFGLELDPQAAVDLALMGPAGHHVARADLLARLPDGPLQAEGAVQVTVLRRR</sequence>
<organism evidence="5 6">
    <name type="scientific">Sinomonas humi</name>
    <dbReference type="NCBI Taxonomy" id="1338436"/>
    <lineage>
        <taxon>Bacteria</taxon>
        <taxon>Bacillati</taxon>
        <taxon>Actinomycetota</taxon>
        <taxon>Actinomycetes</taxon>
        <taxon>Micrococcales</taxon>
        <taxon>Micrococcaceae</taxon>
        <taxon>Sinomonas</taxon>
    </lineage>
</organism>
<dbReference type="GO" id="GO:0008168">
    <property type="term" value="F:methyltransferase activity"/>
    <property type="evidence" value="ECO:0007669"/>
    <property type="project" value="InterPro"/>
</dbReference>
<dbReference type="Gene3D" id="3.40.50.150">
    <property type="entry name" value="Vaccinia Virus protein VP39"/>
    <property type="match status" value="1"/>
</dbReference>
<feature type="domain" description="23S rRNA (guanine(745)-N(1))-methyltransferase N-terminal" evidence="4">
    <location>
        <begin position="10"/>
        <end position="47"/>
    </location>
</feature>
<dbReference type="Proteomes" id="UP000030982">
    <property type="component" value="Unassembled WGS sequence"/>
</dbReference>
<feature type="binding site" evidence="1">
    <location>
        <position position="34"/>
    </location>
    <ligand>
        <name>Zn(2+)</name>
        <dbReference type="ChEBI" id="CHEBI:29105"/>
    </ligand>
</feature>
<feature type="binding site" evidence="2">
    <location>
        <position position="74"/>
    </location>
    <ligand>
        <name>S-adenosyl-L-methionine</name>
        <dbReference type="ChEBI" id="CHEBI:59789"/>
    </ligand>
</feature>
<dbReference type="InterPro" id="IPR029063">
    <property type="entry name" value="SAM-dependent_MTases_sf"/>
</dbReference>
<dbReference type="InterPro" id="IPR041698">
    <property type="entry name" value="Methyltransf_25"/>
</dbReference>
<keyword evidence="1" id="KW-0479">Metal-binding</keyword>
<accession>A0A0B2AF65</accession>
<evidence type="ECO:0000256" key="1">
    <source>
        <dbReference type="PIRSR" id="PIRSR018249-1"/>
    </source>
</evidence>
<dbReference type="PANTHER" id="PTHR42912:SF45">
    <property type="entry name" value="23S RRNA (GUANINE(745)-N(1))-METHYLTRANSFERASE"/>
    <property type="match status" value="1"/>
</dbReference>
<evidence type="ECO:0000256" key="2">
    <source>
        <dbReference type="PIRSR" id="PIRSR018249-2"/>
    </source>
</evidence>
<keyword evidence="6" id="KW-1185">Reference proteome</keyword>
<keyword evidence="2" id="KW-0949">S-adenosyl-L-methionine</keyword>
<dbReference type="PIRSF" id="PIRSF018249">
    <property type="entry name" value="MyrA_prd"/>
    <property type="match status" value="1"/>
</dbReference>
<dbReference type="PANTHER" id="PTHR42912">
    <property type="entry name" value="METHYLTRANSFERASE"/>
    <property type="match status" value="1"/>
</dbReference>
<dbReference type="CDD" id="cd02440">
    <property type="entry name" value="AdoMet_MTases"/>
    <property type="match status" value="1"/>
</dbReference>
<dbReference type="RefSeq" id="WP_043128195.1">
    <property type="nucleotide sequence ID" value="NZ_JTDL01000153.1"/>
</dbReference>
<dbReference type="GO" id="GO:0046872">
    <property type="term" value="F:metal ion binding"/>
    <property type="evidence" value="ECO:0007669"/>
    <property type="project" value="UniProtKB-KW"/>
</dbReference>
<dbReference type="EMBL" id="JTDL01000153">
    <property type="protein sequence ID" value="KHL00351.1"/>
    <property type="molecule type" value="Genomic_DNA"/>
</dbReference>
<name>A0A0B2AF65_9MICC</name>
<feature type="binding site" evidence="2">
    <location>
        <position position="193"/>
    </location>
    <ligand>
        <name>S-adenosyl-L-methionine</name>
        <dbReference type="ChEBI" id="CHEBI:59789"/>
    </ligand>
</feature>
<dbReference type="Pfam" id="PF21302">
    <property type="entry name" value="Zn_ribbon_RlmA"/>
    <property type="match status" value="1"/>
</dbReference>
<gene>
    <name evidence="5" type="ORF">LK10_20545</name>
</gene>
<dbReference type="InterPro" id="IPR050508">
    <property type="entry name" value="Methyltransf_Superfamily"/>
</dbReference>
<dbReference type="AlphaFoldDB" id="A0A0B2AF65"/>
<proteinExistence type="predicted"/>
<dbReference type="Pfam" id="PF13649">
    <property type="entry name" value="Methyltransf_25"/>
    <property type="match status" value="1"/>
</dbReference>
<dbReference type="InterPro" id="IPR048647">
    <property type="entry name" value="RlmA_N"/>
</dbReference>
<dbReference type="SUPFAM" id="SSF53335">
    <property type="entry name" value="S-adenosyl-L-methionine-dependent methyltransferases"/>
    <property type="match status" value="1"/>
</dbReference>
<evidence type="ECO:0000313" key="6">
    <source>
        <dbReference type="Proteomes" id="UP000030982"/>
    </source>
</evidence>
<feature type="binding site" evidence="1">
    <location>
        <position position="30"/>
    </location>
    <ligand>
        <name>Zn(2+)</name>
        <dbReference type="ChEBI" id="CHEBI:29105"/>
    </ligand>
</feature>